<evidence type="ECO:0000313" key="2">
    <source>
        <dbReference type="Proteomes" id="UP000267096"/>
    </source>
</evidence>
<reference evidence="1 2" key="2">
    <citation type="submission" date="2018-11" db="EMBL/GenBank/DDBJ databases">
        <authorList>
            <consortium name="Pathogen Informatics"/>
        </authorList>
    </citation>
    <scope>NUCLEOTIDE SEQUENCE [LARGE SCALE GENOMIC DNA]</scope>
</reference>
<gene>
    <name evidence="1" type="ORF">ASIM_LOCUS8906</name>
</gene>
<dbReference type="WBParaSite" id="ASIM_0000915401-mRNA-1">
    <property type="protein sequence ID" value="ASIM_0000915401-mRNA-1"/>
    <property type="gene ID" value="ASIM_0000915401"/>
</dbReference>
<dbReference type="Proteomes" id="UP000267096">
    <property type="component" value="Unassembled WGS sequence"/>
</dbReference>
<keyword evidence="2" id="KW-1185">Reference proteome</keyword>
<name>A0A0M3JNB4_ANISI</name>
<reference evidence="3" key="1">
    <citation type="submission" date="2017-02" db="UniProtKB">
        <authorList>
            <consortium name="WormBaseParasite"/>
        </authorList>
    </citation>
    <scope>IDENTIFICATION</scope>
</reference>
<protein>
    <submittedName>
        <fullName evidence="3">CPSF_A domain-containing protein</fullName>
    </submittedName>
</protein>
<sequence>MKRTLNTHEQHMSLIITDNHNHRSDDVDDKGVPVEEFLQIGDHKSEIQDARMCKSSVYVGVVNEVDLRRLMRPNEIRLYYARPLTITSLMEVRLQTYFVAILSQNHILSHSKPLQ</sequence>
<proteinExistence type="predicted"/>
<dbReference type="EMBL" id="UYRR01025563">
    <property type="protein sequence ID" value="VDK35160.1"/>
    <property type="molecule type" value="Genomic_DNA"/>
</dbReference>
<evidence type="ECO:0000313" key="3">
    <source>
        <dbReference type="WBParaSite" id="ASIM_0000915401-mRNA-1"/>
    </source>
</evidence>
<dbReference type="AlphaFoldDB" id="A0A0M3JNB4"/>
<evidence type="ECO:0000313" key="1">
    <source>
        <dbReference type="EMBL" id="VDK35160.1"/>
    </source>
</evidence>
<organism evidence="3">
    <name type="scientific">Anisakis simplex</name>
    <name type="common">Herring worm</name>
    <dbReference type="NCBI Taxonomy" id="6269"/>
    <lineage>
        <taxon>Eukaryota</taxon>
        <taxon>Metazoa</taxon>
        <taxon>Ecdysozoa</taxon>
        <taxon>Nematoda</taxon>
        <taxon>Chromadorea</taxon>
        <taxon>Rhabditida</taxon>
        <taxon>Spirurina</taxon>
        <taxon>Ascaridomorpha</taxon>
        <taxon>Ascaridoidea</taxon>
        <taxon>Anisakidae</taxon>
        <taxon>Anisakis</taxon>
        <taxon>Anisakis simplex complex</taxon>
    </lineage>
</organism>
<accession>A0A0M3JNB4</accession>